<feature type="domain" description="DUF3598" evidence="1">
    <location>
        <begin position="10"/>
        <end position="128"/>
    </location>
</feature>
<reference evidence="2 3" key="1">
    <citation type="submission" date="2023-12" db="EMBL/GenBank/DDBJ databases">
        <title>Baltic Sea Cyanobacteria.</title>
        <authorList>
            <person name="Delbaje E."/>
            <person name="Fewer D.P."/>
            <person name="Shishido T.K."/>
        </authorList>
    </citation>
    <scope>NUCLEOTIDE SEQUENCE [LARGE SCALE GENOMIC DNA]</scope>
    <source>
        <strain evidence="2 3">UHCC 0281</strain>
    </source>
</reference>
<protein>
    <submittedName>
        <fullName evidence="2">DUF3598 family protein</fullName>
    </submittedName>
</protein>
<dbReference type="Pfam" id="PF12204">
    <property type="entry name" value="DUF3598_N"/>
    <property type="match status" value="1"/>
</dbReference>
<dbReference type="Proteomes" id="UP001302329">
    <property type="component" value="Unassembled WGS sequence"/>
</dbReference>
<dbReference type="InterPro" id="IPR022017">
    <property type="entry name" value="BFA1-like_DUF3598"/>
</dbReference>
<name>A0ABU5SUX3_9CYAN</name>
<evidence type="ECO:0000313" key="3">
    <source>
        <dbReference type="Proteomes" id="UP001302329"/>
    </source>
</evidence>
<proteinExistence type="predicted"/>
<evidence type="ECO:0000313" key="2">
    <source>
        <dbReference type="EMBL" id="MEA5442327.1"/>
    </source>
</evidence>
<dbReference type="InterPro" id="IPR012674">
    <property type="entry name" value="Calycin"/>
</dbReference>
<comment type="caution">
    <text evidence="2">The sequence shown here is derived from an EMBL/GenBank/DDBJ whole genome shotgun (WGS) entry which is preliminary data.</text>
</comment>
<gene>
    <name evidence="2" type="ORF">VB739_07165</name>
</gene>
<dbReference type="SUPFAM" id="SSF50814">
    <property type="entry name" value="Lipocalins"/>
    <property type="match status" value="1"/>
</dbReference>
<evidence type="ECO:0000259" key="1">
    <source>
        <dbReference type="Pfam" id="PF12204"/>
    </source>
</evidence>
<dbReference type="EMBL" id="JAYGHY010000017">
    <property type="protein sequence ID" value="MEA5442327.1"/>
    <property type="molecule type" value="Genomic_DNA"/>
</dbReference>
<keyword evidence="3" id="KW-1185">Reference proteome</keyword>
<dbReference type="Gene3D" id="2.40.128.20">
    <property type="match status" value="1"/>
</dbReference>
<organism evidence="2 3">
    <name type="scientific">Cyanobium gracile UHCC 0281</name>
    <dbReference type="NCBI Taxonomy" id="3110309"/>
    <lineage>
        <taxon>Bacteria</taxon>
        <taxon>Bacillati</taxon>
        <taxon>Cyanobacteriota</taxon>
        <taxon>Cyanophyceae</taxon>
        <taxon>Synechococcales</taxon>
        <taxon>Prochlorococcaceae</taxon>
        <taxon>Cyanobium</taxon>
    </lineage>
</organism>
<dbReference type="RefSeq" id="WP_323356405.1">
    <property type="nucleotide sequence ID" value="NZ_JAYGHY010000017.1"/>
</dbReference>
<sequence>MTLSAPPRQRLLEVNGGCWQGLFARLGPDGREIDRFPTRLMVTDQDGTIEAALTYLNSGRTVPMRFREPPAAMQISAAGHWSLGIDRTGPWPWIAELCVAHGNRRRRIVLRHGVDSLESLTYAREWRPGVTDAGPDAPLVASLETIEADGATATRWSLDSNVEVLIVHQPGQPGPVQVTLSWQVDANVCGRIERRYSPYGLLEPLAAD</sequence>
<accession>A0ABU5SUX3</accession>